<evidence type="ECO:0000313" key="3">
    <source>
        <dbReference type="Proteomes" id="UP000301751"/>
    </source>
</evidence>
<dbReference type="RefSeq" id="WP_162520807.1">
    <property type="nucleotide sequence ID" value="NZ_BJCL01000007.1"/>
</dbReference>
<reference evidence="3" key="1">
    <citation type="submission" date="2019-03" db="EMBL/GenBank/DDBJ databases">
        <title>Aquabacterium pictum sp.nov., the first bacteriochlorophyll a-containing freshwater bacterium in the genus Aquabacterium of the class Betaproteobacteria.</title>
        <authorList>
            <person name="Hirose S."/>
            <person name="Tank M."/>
            <person name="Hara E."/>
            <person name="Tamaki H."/>
            <person name="Takaichi S."/>
            <person name="Haruta S."/>
            <person name="Hanada S."/>
        </authorList>
    </citation>
    <scope>NUCLEOTIDE SEQUENCE [LARGE SCALE GENOMIC DNA]</scope>
    <source>
        <strain evidence="3">W35</strain>
    </source>
</reference>
<accession>A0A480AR17</accession>
<name>A0A480AR17_9BURK</name>
<proteinExistence type="predicted"/>
<sequence length="75" mass="7970">MSAATWLPLAGLRWGLALAWRMRAGLIAGRGRVHKRTPFTHNAMAACPVQWLKGRTRAAEQATPPTAGAPAGGPR</sequence>
<feature type="region of interest" description="Disordered" evidence="1">
    <location>
        <begin position="55"/>
        <end position="75"/>
    </location>
</feature>
<evidence type="ECO:0000313" key="2">
    <source>
        <dbReference type="EMBL" id="GCL63883.1"/>
    </source>
</evidence>
<organism evidence="2 3">
    <name type="scientific">Pseudaquabacterium pictum</name>
    <dbReference type="NCBI Taxonomy" id="2315236"/>
    <lineage>
        <taxon>Bacteria</taxon>
        <taxon>Pseudomonadati</taxon>
        <taxon>Pseudomonadota</taxon>
        <taxon>Betaproteobacteria</taxon>
        <taxon>Burkholderiales</taxon>
        <taxon>Sphaerotilaceae</taxon>
        <taxon>Pseudaquabacterium</taxon>
    </lineage>
</organism>
<gene>
    <name evidence="2" type="ORF">AQPW35_29640</name>
</gene>
<protein>
    <submittedName>
        <fullName evidence="2">Uncharacterized protein</fullName>
    </submittedName>
</protein>
<keyword evidence="3" id="KW-1185">Reference proteome</keyword>
<dbReference type="AlphaFoldDB" id="A0A480AR17"/>
<comment type="caution">
    <text evidence="2">The sequence shown here is derived from an EMBL/GenBank/DDBJ whole genome shotgun (WGS) entry which is preliminary data.</text>
</comment>
<dbReference type="Proteomes" id="UP000301751">
    <property type="component" value="Unassembled WGS sequence"/>
</dbReference>
<evidence type="ECO:0000256" key="1">
    <source>
        <dbReference type="SAM" id="MobiDB-lite"/>
    </source>
</evidence>
<dbReference type="EMBL" id="BJCL01000007">
    <property type="protein sequence ID" value="GCL63883.1"/>
    <property type="molecule type" value="Genomic_DNA"/>
</dbReference>